<dbReference type="AlphaFoldDB" id="A0A8C0WIW0"/>
<organism evidence="1">
    <name type="scientific">Castor canadensis</name>
    <name type="common">American beaver</name>
    <dbReference type="NCBI Taxonomy" id="51338"/>
    <lineage>
        <taxon>Eukaryota</taxon>
        <taxon>Metazoa</taxon>
        <taxon>Chordata</taxon>
        <taxon>Craniata</taxon>
        <taxon>Vertebrata</taxon>
        <taxon>Euteleostomi</taxon>
        <taxon>Mammalia</taxon>
        <taxon>Eutheria</taxon>
        <taxon>Euarchontoglires</taxon>
        <taxon>Glires</taxon>
        <taxon>Rodentia</taxon>
        <taxon>Castorimorpha</taxon>
        <taxon>Castoridae</taxon>
        <taxon>Castor</taxon>
    </lineage>
</organism>
<reference evidence="1" key="1">
    <citation type="submission" date="2023-09" db="UniProtKB">
        <authorList>
            <consortium name="Ensembl"/>
        </authorList>
    </citation>
    <scope>IDENTIFICATION</scope>
</reference>
<sequence length="55" mass="5889">MCHTAKSRITSLHELAVSWDNKTPDITIPEASQDCIYKGQAVAAAEGADQTSTLI</sequence>
<name>A0A8C0WIW0_CASCN</name>
<accession>A0A8C0WIW0</accession>
<protein>
    <submittedName>
        <fullName evidence="1">Uncharacterized protein</fullName>
    </submittedName>
</protein>
<proteinExistence type="predicted"/>
<dbReference type="Ensembl" id="ENSCCNT00000016001.1">
    <property type="protein sequence ID" value="ENSCCNP00000012195.1"/>
    <property type="gene ID" value="ENSCCNG00000012676.1"/>
</dbReference>
<evidence type="ECO:0000313" key="1">
    <source>
        <dbReference type="Ensembl" id="ENSCCNP00000012195.1"/>
    </source>
</evidence>